<dbReference type="InterPro" id="IPR052165">
    <property type="entry name" value="Membrane_assoc_protease"/>
</dbReference>
<feature type="transmembrane region" description="Helical" evidence="5">
    <location>
        <begin position="47"/>
        <end position="69"/>
    </location>
</feature>
<evidence type="ECO:0000256" key="2">
    <source>
        <dbReference type="ARBA" id="ARBA00022692"/>
    </source>
</evidence>
<reference evidence="7" key="1">
    <citation type="submission" date="2021-07" db="EMBL/GenBank/DDBJ databases">
        <title>Genomic diversity and antimicrobial resistance of Prevotella spp. isolated from chronic lung disease airways.</title>
        <authorList>
            <person name="Webb K.A."/>
            <person name="Olagoke O.S."/>
            <person name="Baird T."/>
            <person name="Neill J."/>
            <person name="Pham A."/>
            <person name="Wells T.J."/>
            <person name="Ramsay K.A."/>
            <person name="Bell S.C."/>
            <person name="Sarovich D.S."/>
            <person name="Price E.P."/>
        </authorList>
    </citation>
    <scope>NUCLEOTIDE SEQUENCE</scope>
    <source>
        <strain evidence="7">SCHI0047.S.3</strain>
    </source>
</reference>
<evidence type="ECO:0000256" key="3">
    <source>
        <dbReference type="ARBA" id="ARBA00022989"/>
    </source>
</evidence>
<evidence type="ECO:0000313" key="7">
    <source>
        <dbReference type="EMBL" id="MBW4865674.1"/>
    </source>
</evidence>
<keyword evidence="2 5" id="KW-0812">Transmembrane</keyword>
<dbReference type="EMBL" id="JAHXRF010000008">
    <property type="protein sequence ID" value="MBW4865674.1"/>
    <property type="molecule type" value="Genomic_DNA"/>
</dbReference>
<comment type="caution">
    <text evidence="7">The sequence shown here is derived from an EMBL/GenBank/DDBJ whole genome shotgun (WGS) entry which is preliminary data.</text>
</comment>
<dbReference type="SUPFAM" id="SSF141322">
    <property type="entry name" value="NfeD domain-like"/>
    <property type="match status" value="1"/>
</dbReference>
<dbReference type="GO" id="GO:0005886">
    <property type="term" value="C:plasma membrane"/>
    <property type="evidence" value="ECO:0007669"/>
    <property type="project" value="TreeGrafter"/>
</dbReference>
<dbReference type="Gene3D" id="2.40.50.140">
    <property type="entry name" value="Nucleic acid-binding proteins"/>
    <property type="match status" value="1"/>
</dbReference>
<dbReference type="InterPro" id="IPR012340">
    <property type="entry name" value="NA-bd_OB-fold"/>
</dbReference>
<evidence type="ECO:0000256" key="1">
    <source>
        <dbReference type="ARBA" id="ARBA00004141"/>
    </source>
</evidence>
<protein>
    <submittedName>
        <fullName evidence="7">NfeD family protein</fullName>
    </submittedName>
</protein>
<dbReference type="RefSeq" id="WP_007133311.1">
    <property type="nucleotide sequence ID" value="NZ_CABKPN010000001.1"/>
</dbReference>
<evidence type="ECO:0000259" key="6">
    <source>
        <dbReference type="Pfam" id="PF01957"/>
    </source>
</evidence>
<evidence type="ECO:0000256" key="5">
    <source>
        <dbReference type="SAM" id="Phobius"/>
    </source>
</evidence>
<dbReference type="PANTHER" id="PTHR33507:SF3">
    <property type="entry name" value="INNER MEMBRANE PROTEIN YBBJ"/>
    <property type="match status" value="1"/>
</dbReference>
<keyword evidence="4 5" id="KW-0472">Membrane</keyword>
<dbReference type="PANTHER" id="PTHR33507">
    <property type="entry name" value="INNER MEMBRANE PROTEIN YBBJ"/>
    <property type="match status" value="1"/>
</dbReference>
<comment type="subcellular location">
    <subcellularLocation>
        <location evidence="1">Membrane</location>
        <topology evidence="1">Multi-pass membrane protein</topology>
    </subcellularLocation>
</comment>
<evidence type="ECO:0000256" key="4">
    <source>
        <dbReference type="ARBA" id="ARBA00023136"/>
    </source>
</evidence>
<proteinExistence type="predicted"/>
<sequence length="148" mass="16299">MIDYIVSNLWIFWAIIIFSCLILELSSGDFFITCLAIGALFSLGSSFFLPFWAQISIGAVCSVLSIWLIRPKILHRFHAYGENRLSNADALIGRIGIVIEAIPAGGSGYVKVDGDEWKAVSQVPQEIKKGNKVEIIGRDSIIVTVKLI</sequence>
<feature type="transmembrane region" description="Helical" evidence="5">
    <location>
        <begin position="12"/>
        <end position="41"/>
    </location>
</feature>
<dbReference type="Proteomes" id="UP001196873">
    <property type="component" value="Unassembled WGS sequence"/>
</dbReference>
<dbReference type="InterPro" id="IPR002810">
    <property type="entry name" value="NfeD-like_C"/>
</dbReference>
<gene>
    <name evidence="7" type="ORF">KZY68_06540</name>
</gene>
<evidence type="ECO:0000313" key="8">
    <source>
        <dbReference type="Proteomes" id="UP001196873"/>
    </source>
</evidence>
<dbReference type="AlphaFoldDB" id="A0AAW4NN96"/>
<name>A0AAW4NN96_9BACT</name>
<feature type="domain" description="NfeD-like C-terminal" evidence="6">
    <location>
        <begin position="88"/>
        <end position="146"/>
    </location>
</feature>
<accession>A0AAW4NN96</accession>
<dbReference type="Pfam" id="PF01957">
    <property type="entry name" value="NfeD"/>
    <property type="match status" value="1"/>
</dbReference>
<keyword evidence="3 5" id="KW-1133">Transmembrane helix</keyword>
<organism evidence="7 8">
    <name type="scientific">Segatella salivae</name>
    <dbReference type="NCBI Taxonomy" id="228604"/>
    <lineage>
        <taxon>Bacteria</taxon>
        <taxon>Pseudomonadati</taxon>
        <taxon>Bacteroidota</taxon>
        <taxon>Bacteroidia</taxon>
        <taxon>Bacteroidales</taxon>
        <taxon>Prevotellaceae</taxon>
        <taxon>Segatella</taxon>
    </lineage>
</organism>